<dbReference type="Proteomes" id="UP000499080">
    <property type="component" value="Unassembled WGS sequence"/>
</dbReference>
<proteinExistence type="predicted"/>
<accession>A0A4Y2H8F7</accession>
<keyword evidence="2" id="KW-1185">Reference proteome</keyword>
<dbReference type="EMBL" id="BGPR01001767">
    <property type="protein sequence ID" value="GBM61451.1"/>
    <property type="molecule type" value="Genomic_DNA"/>
</dbReference>
<comment type="caution">
    <text evidence="1">The sequence shown here is derived from an EMBL/GenBank/DDBJ whole genome shotgun (WGS) entry which is preliminary data.</text>
</comment>
<organism evidence="1 2">
    <name type="scientific">Araneus ventricosus</name>
    <name type="common">Orbweaver spider</name>
    <name type="synonym">Epeira ventricosa</name>
    <dbReference type="NCBI Taxonomy" id="182803"/>
    <lineage>
        <taxon>Eukaryota</taxon>
        <taxon>Metazoa</taxon>
        <taxon>Ecdysozoa</taxon>
        <taxon>Arthropoda</taxon>
        <taxon>Chelicerata</taxon>
        <taxon>Arachnida</taxon>
        <taxon>Araneae</taxon>
        <taxon>Araneomorphae</taxon>
        <taxon>Entelegynae</taxon>
        <taxon>Araneoidea</taxon>
        <taxon>Araneidae</taxon>
        <taxon>Araneus</taxon>
    </lineage>
</organism>
<sequence>MSRLCMNIGSSVQGKVLPKENQRPAHTRTTTERADPRIRHMVVAHCTAFSAEIRVSIGPRMTQRMITNRLLKGHSCRCIVALMQLTSNHLRLLRYQTTAH</sequence>
<name>A0A4Y2H8F7_ARAVE</name>
<evidence type="ECO:0000313" key="2">
    <source>
        <dbReference type="Proteomes" id="UP000499080"/>
    </source>
</evidence>
<dbReference type="AlphaFoldDB" id="A0A4Y2H8F7"/>
<protein>
    <submittedName>
        <fullName evidence="1">Uncharacterized protein</fullName>
    </submittedName>
</protein>
<gene>
    <name evidence="1" type="ORF">AVEN_96562_1</name>
</gene>
<reference evidence="1 2" key="1">
    <citation type="journal article" date="2019" name="Sci. Rep.">
        <title>Orb-weaving spider Araneus ventricosus genome elucidates the spidroin gene catalogue.</title>
        <authorList>
            <person name="Kono N."/>
            <person name="Nakamura H."/>
            <person name="Ohtoshi R."/>
            <person name="Moran D.A.P."/>
            <person name="Shinohara A."/>
            <person name="Yoshida Y."/>
            <person name="Fujiwara M."/>
            <person name="Mori M."/>
            <person name="Tomita M."/>
            <person name="Arakawa K."/>
        </authorList>
    </citation>
    <scope>NUCLEOTIDE SEQUENCE [LARGE SCALE GENOMIC DNA]</scope>
</reference>
<evidence type="ECO:0000313" key="1">
    <source>
        <dbReference type="EMBL" id="GBM61451.1"/>
    </source>
</evidence>